<keyword evidence="1" id="KW-1133">Transmembrane helix</keyword>
<keyword evidence="5" id="KW-1185">Reference proteome</keyword>
<dbReference type="GO" id="GO:0008270">
    <property type="term" value="F:zinc ion binding"/>
    <property type="evidence" value="ECO:0007669"/>
    <property type="project" value="UniProtKB-KW"/>
</dbReference>
<keyword evidence="1" id="KW-0812">Transmembrane</keyword>
<dbReference type="AlphaFoldDB" id="A0A2T3A441"/>
<name>A0A2T3A441_9PEZI</name>
<comment type="domain">
    <text evidence="1">The C4-type zinc finger motif is necessary both for its ER three-way tubular junction localization and formation.</text>
</comment>
<evidence type="ECO:0000313" key="4">
    <source>
        <dbReference type="EMBL" id="PSR82503.1"/>
    </source>
</evidence>
<dbReference type="GO" id="GO:0098826">
    <property type="term" value="C:endoplasmic reticulum tubular network membrane"/>
    <property type="evidence" value="ECO:0007669"/>
    <property type="project" value="UniProtKB-UniRule"/>
</dbReference>
<dbReference type="PANTHER" id="PTHR22166:SF12">
    <property type="entry name" value="ENDOPLASMIC RETICULUM JUNCTION FORMATION PROTEIN LUNAPARK"/>
    <property type="match status" value="1"/>
</dbReference>
<feature type="compositionally biased region" description="Basic residues" evidence="2">
    <location>
        <begin position="389"/>
        <end position="399"/>
    </location>
</feature>
<evidence type="ECO:0000256" key="1">
    <source>
        <dbReference type="RuleBase" id="RU367073"/>
    </source>
</evidence>
<feature type="transmembrane region" description="Helical" evidence="1">
    <location>
        <begin position="47"/>
        <end position="70"/>
    </location>
</feature>
<feature type="compositionally biased region" description="Polar residues" evidence="2">
    <location>
        <begin position="349"/>
        <end position="364"/>
    </location>
</feature>
<keyword evidence="1" id="KW-0256">Endoplasmic reticulum</keyword>
<keyword evidence="1" id="KW-0472">Membrane</keyword>
<feature type="region of interest" description="Disordered" evidence="2">
    <location>
        <begin position="334"/>
        <end position="399"/>
    </location>
</feature>
<keyword evidence="1" id="KW-0863">Zinc-finger</keyword>
<dbReference type="GO" id="GO:1903373">
    <property type="term" value="P:positive regulation of endoplasmic reticulum tubular network organization"/>
    <property type="evidence" value="ECO:0007669"/>
    <property type="project" value="UniProtKB-UniRule"/>
</dbReference>
<comment type="caution">
    <text evidence="1">Lacks conserved residue(s) required for the propagation of feature annotation.</text>
</comment>
<feature type="region of interest" description="Disordered" evidence="2">
    <location>
        <begin position="139"/>
        <end position="256"/>
    </location>
</feature>
<sequence>MVSLWPFKKDDSSPASFERSLSLISAKISRTQANLESNRAAARRMRVLGTLYLSLAYFIYATVALLVVGWNKMGAYEWTGMAGGPILIYLVRTISTTIYELRIETLSSRLKDQQTERAKTIQKLKAATKYDSTLELLEKYGGGDGKPKLRKRNTGEQQDDASKKSSSKAQKQATGQGNRTTMPPPPTANIQRHNAPPAGPGAPRHELGLHANPQQQLHRLPSSDQRLSPAAEFSPNAFDSASFGSRPGPHHEATHSSNHWYDRIMDVLLGEDETAVKNRYVLICQSCRLVNGQAPPGTTSLSELGMWKCMGCGAANGEIDEGKRLVKEVLGQHLDQASTTDGDHDEVTSSEISNGQSLEPSTESDAVVVTNDDEQVPGANDEPVPTAKSKGKGKGKGKK</sequence>
<dbReference type="Pfam" id="PF10058">
    <property type="entry name" value="Zn_ribbon_10"/>
    <property type="match status" value="1"/>
</dbReference>
<organism evidence="4 5">
    <name type="scientific">Coniella lustricola</name>
    <dbReference type="NCBI Taxonomy" id="2025994"/>
    <lineage>
        <taxon>Eukaryota</taxon>
        <taxon>Fungi</taxon>
        <taxon>Dikarya</taxon>
        <taxon>Ascomycota</taxon>
        <taxon>Pezizomycotina</taxon>
        <taxon>Sordariomycetes</taxon>
        <taxon>Sordariomycetidae</taxon>
        <taxon>Diaporthales</taxon>
        <taxon>Schizoparmaceae</taxon>
        <taxon>Coniella</taxon>
    </lineage>
</organism>
<evidence type="ECO:0000313" key="5">
    <source>
        <dbReference type="Proteomes" id="UP000241462"/>
    </source>
</evidence>
<dbReference type="Proteomes" id="UP000241462">
    <property type="component" value="Unassembled WGS sequence"/>
</dbReference>
<dbReference type="EMBL" id="KZ678476">
    <property type="protein sequence ID" value="PSR82503.1"/>
    <property type="molecule type" value="Genomic_DNA"/>
</dbReference>
<comment type="similarity">
    <text evidence="1">Belongs to the lunapark family.</text>
</comment>
<protein>
    <recommendedName>
        <fullName evidence="1">Endoplasmic reticulum junction formation protein lunapark</fullName>
    </recommendedName>
</protein>
<feature type="domain" description="Lunapark zinc ribbon" evidence="3">
    <location>
        <begin position="260"/>
        <end position="316"/>
    </location>
</feature>
<proteinExistence type="inferred from homology"/>
<reference evidence="4 5" key="1">
    <citation type="journal article" date="2018" name="Mycol. Prog.">
        <title>Coniella lustricola, a new species from submerged detritus.</title>
        <authorList>
            <person name="Raudabaugh D.B."/>
            <person name="Iturriaga T."/>
            <person name="Carver A."/>
            <person name="Mondo S."/>
            <person name="Pangilinan J."/>
            <person name="Lipzen A."/>
            <person name="He G."/>
            <person name="Amirebrahimi M."/>
            <person name="Grigoriev I.V."/>
            <person name="Miller A.N."/>
        </authorList>
    </citation>
    <scope>NUCLEOTIDE SEQUENCE [LARGE SCALE GENOMIC DNA]</scope>
    <source>
        <strain evidence="4 5">B22-T-1</strain>
    </source>
</reference>
<accession>A0A2T3A441</accession>
<comment type="subcellular location">
    <subcellularLocation>
        <location evidence="1">Endoplasmic reticulum membrane</location>
        <topology evidence="1">Multi-pass membrane protein</topology>
    </subcellularLocation>
</comment>
<keyword evidence="1" id="KW-0479">Metal-binding</keyword>
<dbReference type="STRING" id="2025994.A0A2T3A441"/>
<evidence type="ECO:0000259" key="3">
    <source>
        <dbReference type="Pfam" id="PF10058"/>
    </source>
</evidence>
<dbReference type="InterPro" id="IPR040115">
    <property type="entry name" value="Lnp"/>
</dbReference>
<dbReference type="GO" id="GO:0071788">
    <property type="term" value="P:endoplasmic reticulum tubular network maintenance"/>
    <property type="evidence" value="ECO:0007669"/>
    <property type="project" value="UniProtKB-UniRule"/>
</dbReference>
<dbReference type="OrthoDB" id="1725934at2759"/>
<feature type="compositionally biased region" description="Polar residues" evidence="2">
    <location>
        <begin position="212"/>
        <end position="226"/>
    </location>
</feature>
<gene>
    <name evidence="4" type="ORF">BD289DRAFT_437328</name>
</gene>
<evidence type="ECO:0000256" key="2">
    <source>
        <dbReference type="SAM" id="MobiDB-lite"/>
    </source>
</evidence>
<keyword evidence="1" id="KW-0862">Zinc</keyword>
<dbReference type="InParanoid" id="A0A2T3A441"/>
<dbReference type="InterPro" id="IPR019273">
    <property type="entry name" value="Lunapark_Znf"/>
</dbReference>
<comment type="function">
    <text evidence="1">Plays a role in determining ER morphology.</text>
</comment>
<dbReference type="PANTHER" id="PTHR22166">
    <property type="entry name" value="ENDOPLASMIC RETICULUM JUNCTION FORMATION PROTEIN LUNAPARK"/>
    <property type="match status" value="1"/>
</dbReference>